<dbReference type="AlphaFoldDB" id="A0A927B8F0"/>
<gene>
    <name evidence="2" type="ORF">IC230_30130</name>
</gene>
<organism evidence="2 3">
    <name type="scientific">Spirosoma validum</name>
    <dbReference type="NCBI Taxonomy" id="2771355"/>
    <lineage>
        <taxon>Bacteria</taxon>
        <taxon>Pseudomonadati</taxon>
        <taxon>Bacteroidota</taxon>
        <taxon>Cytophagia</taxon>
        <taxon>Cytophagales</taxon>
        <taxon>Cytophagaceae</taxon>
        <taxon>Spirosoma</taxon>
    </lineage>
</organism>
<comment type="caution">
    <text evidence="2">The sequence shown here is derived from an EMBL/GenBank/DDBJ whole genome shotgun (WGS) entry which is preliminary data.</text>
</comment>
<feature type="domain" description="GEVED" evidence="1">
    <location>
        <begin position="340"/>
        <end position="415"/>
    </location>
</feature>
<protein>
    <submittedName>
        <fullName evidence="2">T9SS type A sorting domain-containing protein</fullName>
    </submittedName>
</protein>
<dbReference type="EMBL" id="JACXAA010000018">
    <property type="protein sequence ID" value="MBD2757173.1"/>
    <property type="molecule type" value="Genomic_DNA"/>
</dbReference>
<name>A0A927B8F0_9BACT</name>
<dbReference type="InterPro" id="IPR045474">
    <property type="entry name" value="GEVED"/>
</dbReference>
<keyword evidence="3" id="KW-1185">Reference proteome</keyword>
<dbReference type="InterPro" id="IPR026444">
    <property type="entry name" value="Secre_tail"/>
</dbReference>
<reference evidence="2" key="1">
    <citation type="submission" date="2020-09" db="EMBL/GenBank/DDBJ databases">
        <authorList>
            <person name="Kim M.K."/>
        </authorList>
    </citation>
    <scope>NUCLEOTIDE SEQUENCE</scope>
    <source>
        <strain evidence="2">BT704</strain>
    </source>
</reference>
<sequence>MTDNIVNGHAWSNQLPLEVRTFFYNGRYNMATVRAQVASDGTFSFTASANTSYRLFITESSLPVSYPYYGPFEPINAKTTGAHIGPGVGSELEAGGYITINVADQPITDINFGVDRYPTIGSNITVARQPNPLGTSRVQVPTLTSADPEDGLSANGVRIYLYNPDHYTDPFNRDFGYGPGYSTLYYDGIPILDKQTILSYDPSKLTVDPTDGNVTTRFNYSSVDAAGVESKNQAVVTIPFSDTVSQIDFGDAPNTYRVALDYSNGPRHTILDNLKLGSLIDAEASGQAGPNGLDYTATGDDVNGIDDEDGLTSFVSLSKSNTIYSLSIAITNTTGMDATLSGWIDFNHDETFSNNERAQVIVLTGTTSAILSWTVLSGYVVGQTFARFRIATIASEVAQPYGAANSGEVEDYLITPAAPLPVEFVVYDGKWVEGAGNQLTWITSWEKGTSHFLIERSSDAISFEAVGRVAALGNSSTNQRYSFVDKGPSSGLWYYRLKQVDLDGTYTHSQIIAVRIGNESLESLTISPNPSSGPMLLEYKKGIKSVGIHSLTGALIEQHEFTQAVDRWSWVSTGQPAGVYVIQVKTQDGKSSSLRWVKQ</sequence>
<proteinExistence type="predicted"/>
<evidence type="ECO:0000313" key="3">
    <source>
        <dbReference type="Proteomes" id="UP000653797"/>
    </source>
</evidence>
<accession>A0A927B8F0</accession>
<evidence type="ECO:0000259" key="1">
    <source>
        <dbReference type="Pfam" id="PF20009"/>
    </source>
</evidence>
<evidence type="ECO:0000313" key="2">
    <source>
        <dbReference type="EMBL" id="MBD2757173.1"/>
    </source>
</evidence>
<dbReference type="NCBIfam" id="TIGR04183">
    <property type="entry name" value="Por_Secre_tail"/>
    <property type="match status" value="1"/>
</dbReference>
<dbReference type="Proteomes" id="UP000653797">
    <property type="component" value="Unassembled WGS sequence"/>
</dbReference>
<dbReference type="Pfam" id="PF20009">
    <property type="entry name" value="GEVED"/>
    <property type="match status" value="1"/>
</dbReference>